<feature type="transmembrane region" description="Helical" evidence="8">
    <location>
        <begin position="367"/>
        <end position="387"/>
    </location>
</feature>
<name>A0A0T6P9H0_AERVE</name>
<dbReference type="InterPro" id="IPR011701">
    <property type="entry name" value="MFS"/>
</dbReference>
<dbReference type="GO" id="GO:0016020">
    <property type="term" value="C:membrane"/>
    <property type="evidence" value="ECO:0007669"/>
    <property type="project" value="UniProtKB-SubCell"/>
</dbReference>
<evidence type="ECO:0000256" key="7">
    <source>
        <dbReference type="ARBA" id="ARBA00023136"/>
    </source>
</evidence>
<feature type="domain" description="Major facilitator superfamily (MFS) profile" evidence="9">
    <location>
        <begin position="4"/>
        <end position="392"/>
    </location>
</feature>
<evidence type="ECO:0000313" key="11">
    <source>
        <dbReference type="EMBL" id="AYV35809.1"/>
    </source>
</evidence>
<dbReference type="GeneID" id="69413166"/>
<dbReference type="NCBIfam" id="NF012187">
    <property type="entry name" value="tet_MFS_E"/>
    <property type="match status" value="1"/>
</dbReference>
<evidence type="ECO:0000256" key="2">
    <source>
        <dbReference type="ARBA" id="ARBA00004141"/>
    </source>
</evidence>
<organism evidence="13 16">
    <name type="scientific">Aeromonas veronii</name>
    <dbReference type="NCBI Taxonomy" id="654"/>
    <lineage>
        <taxon>Bacteria</taxon>
        <taxon>Pseudomonadati</taxon>
        <taxon>Pseudomonadota</taxon>
        <taxon>Gammaproteobacteria</taxon>
        <taxon>Aeromonadales</taxon>
        <taxon>Aeromonadaceae</taxon>
        <taxon>Aeromonas</taxon>
    </lineage>
</organism>
<evidence type="ECO:0000313" key="14">
    <source>
        <dbReference type="Proteomes" id="UP000076809"/>
    </source>
</evidence>
<gene>
    <name evidence="13" type="primary">tet(E)</name>
    <name evidence="13" type="ORF">E8Q35_21825</name>
    <name evidence="11" type="ORF">EFI48_02580</name>
    <name evidence="12" type="ORF">NS965_03340</name>
    <name evidence="10" type="ORF">WM43_15060</name>
</gene>
<dbReference type="PROSITE" id="PS00216">
    <property type="entry name" value="SUGAR_TRANSPORT_1"/>
    <property type="match status" value="1"/>
</dbReference>
<dbReference type="EMBL" id="CP014774">
    <property type="protein sequence ID" value="ANB53883.1"/>
    <property type="molecule type" value="Genomic_DNA"/>
</dbReference>
<dbReference type="InterPro" id="IPR036259">
    <property type="entry name" value="MFS_trans_sf"/>
</dbReference>
<protein>
    <submittedName>
        <fullName evidence="13">Tetracycline efflux MFS transporter Tet(E)</fullName>
    </submittedName>
    <submittedName>
        <fullName evidence="10">Tetracycline resistance MFS efflux pump</fullName>
    </submittedName>
</protein>
<evidence type="ECO:0000313" key="10">
    <source>
        <dbReference type="EMBL" id="ANB53883.1"/>
    </source>
</evidence>
<dbReference type="Proteomes" id="UP000267614">
    <property type="component" value="Chromosome"/>
</dbReference>
<keyword evidence="7 8" id="KW-0472">Membrane</keyword>
<dbReference type="PROSITE" id="PS50850">
    <property type="entry name" value="MFS"/>
    <property type="match status" value="1"/>
</dbReference>
<evidence type="ECO:0000313" key="13">
    <source>
        <dbReference type="EMBL" id="THJ38494.1"/>
    </source>
</evidence>
<dbReference type="PRINTS" id="PR01035">
    <property type="entry name" value="TCRTETA"/>
</dbReference>
<dbReference type="EMBL" id="JANLFC010000012">
    <property type="protein sequence ID" value="MCR4447417.1"/>
    <property type="molecule type" value="Genomic_DNA"/>
</dbReference>
<feature type="transmembrane region" description="Helical" evidence="8">
    <location>
        <begin position="302"/>
        <end position="325"/>
    </location>
</feature>
<comment type="function">
    <text evidence="1">Resistance to tetracycline by an active tetracycline efflux. This is an energy-dependent process that decreases the accumulation of the antibiotic in whole cells. This protein functions as a metal-tetracycline/H(+) antiporter.</text>
</comment>
<keyword evidence="5 8" id="KW-0812">Transmembrane</keyword>
<evidence type="ECO:0000256" key="6">
    <source>
        <dbReference type="ARBA" id="ARBA00022989"/>
    </source>
</evidence>
<feature type="transmembrane region" description="Helical" evidence="8">
    <location>
        <begin position="247"/>
        <end position="266"/>
    </location>
</feature>
<dbReference type="InterPro" id="IPR001958">
    <property type="entry name" value="Tet-R_TetA/multi-R_MdtG-like"/>
</dbReference>
<dbReference type="EMBL" id="CP033604">
    <property type="protein sequence ID" value="AYV35809.1"/>
    <property type="molecule type" value="Genomic_DNA"/>
</dbReference>
<dbReference type="RefSeq" id="WP_017780889.1">
    <property type="nucleotide sequence ID" value="NZ_AP022281.1"/>
</dbReference>
<evidence type="ECO:0000313" key="12">
    <source>
        <dbReference type="EMBL" id="MCR4447417.1"/>
    </source>
</evidence>
<dbReference type="InterPro" id="IPR005829">
    <property type="entry name" value="Sugar_transporter_CS"/>
</dbReference>
<reference evidence="10 14" key="1">
    <citation type="journal article" date="2016" name="J. Clin. Microbiol.">
        <title>Detection and Whole-Genome Sequencing of Carbapenemase-Producing Aeromonas hydrophila Isolates from Routine Perirectal Surveillance Culture.</title>
        <authorList>
            <person name="Hughes H.Y."/>
            <person name="Conlan S.P."/>
            <person name="Lau A.F."/>
            <person name="Dekker J.P."/>
            <person name="Michelin A.V."/>
            <person name="Youn J.H."/>
            <person name="Henderson D.K."/>
            <person name="Frank K.M."/>
            <person name="Segre J.A."/>
            <person name="Palmore T.N."/>
        </authorList>
    </citation>
    <scope>NUCLEOTIDE SEQUENCE [LARGE SCALE GENOMIC DNA]</scope>
    <source>
        <strain evidence="10 14">AVNIH1</strain>
    </source>
</reference>
<comment type="subcellular location">
    <subcellularLocation>
        <location evidence="3">Cell membrane</location>
    </subcellularLocation>
    <subcellularLocation>
        <location evidence="2">Membrane</location>
        <topology evidence="2">Multi-pass membrane protein</topology>
    </subcellularLocation>
</comment>
<dbReference type="CDD" id="cd17388">
    <property type="entry name" value="MFS_TetA"/>
    <property type="match status" value="1"/>
</dbReference>
<dbReference type="PANTHER" id="PTHR23507">
    <property type="entry name" value="ZGC:174356"/>
    <property type="match status" value="1"/>
</dbReference>
<feature type="transmembrane region" description="Helical" evidence="8">
    <location>
        <begin position="159"/>
        <end position="179"/>
    </location>
</feature>
<dbReference type="Pfam" id="PF07690">
    <property type="entry name" value="MFS_1"/>
    <property type="match status" value="1"/>
</dbReference>
<dbReference type="AlphaFoldDB" id="A0A0T6P9H0"/>
<proteinExistence type="inferred from homology"/>
<dbReference type="Proteomes" id="UP000309618">
    <property type="component" value="Unassembled WGS sequence"/>
</dbReference>
<dbReference type="Proteomes" id="UP001204061">
    <property type="component" value="Unassembled WGS sequence"/>
</dbReference>
<dbReference type="InterPro" id="IPR020846">
    <property type="entry name" value="MFS_dom"/>
</dbReference>
<dbReference type="Proteomes" id="UP000076809">
    <property type="component" value="Chromosome"/>
</dbReference>
<feature type="transmembrane region" description="Helical" evidence="8">
    <location>
        <begin position="102"/>
        <end position="119"/>
    </location>
</feature>
<feature type="transmembrane region" description="Helical" evidence="8">
    <location>
        <begin position="214"/>
        <end position="235"/>
    </location>
</feature>
<evidence type="ECO:0000256" key="8">
    <source>
        <dbReference type="SAM" id="Phobius"/>
    </source>
</evidence>
<feature type="transmembrane region" description="Helical" evidence="8">
    <location>
        <begin position="7"/>
        <end position="30"/>
    </location>
</feature>
<evidence type="ECO:0000259" key="9">
    <source>
        <dbReference type="PROSITE" id="PS50850"/>
    </source>
</evidence>
<dbReference type="SMR" id="A0A0T6P9H0"/>
<dbReference type="PANTHER" id="PTHR23507:SF1">
    <property type="entry name" value="FI18259P1-RELATED"/>
    <property type="match status" value="1"/>
</dbReference>
<dbReference type="Gene3D" id="1.20.1250.20">
    <property type="entry name" value="MFS general substrate transporter like domains"/>
    <property type="match status" value="1"/>
</dbReference>
<feature type="transmembrane region" description="Helical" evidence="8">
    <location>
        <begin position="278"/>
        <end position="296"/>
    </location>
</feature>
<comment type="similarity">
    <text evidence="4">Belongs to the major facilitator superfamily. TCR/Tet family.</text>
</comment>
<dbReference type="EMBL" id="SSUX01000027">
    <property type="protein sequence ID" value="THJ38494.1"/>
    <property type="molecule type" value="Genomic_DNA"/>
</dbReference>
<feature type="transmembrane region" description="Helical" evidence="8">
    <location>
        <begin position="337"/>
        <end position="361"/>
    </location>
</feature>
<feature type="transmembrane region" description="Helical" evidence="8">
    <location>
        <begin position="42"/>
        <end position="61"/>
    </location>
</feature>
<reference evidence="13 16" key="3">
    <citation type="submission" date="2019-04" db="EMBL/GenBank/DDBJ databases">
        <title>Comparative genomics of Aeromonas veronii strains pathogenic to fish.</title>
        <authorList>
            <person name="Cascarano M.C."/>
            <person name="Smyrli M."/>
            <person name="Katharios P."/>
        </authorList>
    </citation>
    <scope>NUCLEOTIDE SEQUENCE [LARGE SCALE GENOMIC DNA]</scope>
    <source>
        <strain evidence="13 16">XU1</strain>
    </source>
</reference>
<evidence type="ECO:0000313" key="15">
    <source>
        <dbReference type="Proteomes" id="UP000267614"/>
    </source>
</evidence>
<feature type="transmembrane region" description="Helical" evidence="8">
    <location>
        <begin position="73"/>
        <end position="96"/>
    </location>
</feature>
<accession>A0A0T6P9H0</accession>
<feature type="transmembrane region" description="Helical" evidence="8">
    <location>
        <begin position="131"/>
        <end position="153"/>
    </location>
</feature>
<reference evidence="12" key="4">
    <citation type="submission" date="2022-08" db="EMBL/GenBank/DDBJ databases">
        <title>A global survey of hypervirulent Aeromonas hydrophila identified this emerging pathogen in farmed fish in the lower Mekong River basin.</title>
        <authorList>
            <person name="Xu T."/>
            <person name="Rasmussen-Ivey C.R."/>
            <person name="Moen F.S."/>
            <person name="Fernandez Bravo A."/>
            <person name="Lamy B."/>
            <person name="Beaz-Hidalgo R."/>
            <person name="Khan C.D."/>
            <person name="Castro Escarpulli G."/>
            <person name="Yasin I.S.M."/>
            <person name="Figueras M.J."/>
            <person name="Azzam Sayuti M."/>
            <person name="Karim M.M."/>
            <person name="Alam K.M."/>
            <person name="Le T.T.T."/>
            <person name="Thao N.H.P."/>
            <person name="Addo S."/>
            <person name="Duodu S."/>
            <person name="Ali S."/>
            <person name="Mey S."/>
            <person name="Somony T."/>
            <person name="Liles M.R."/>
        </authorList>
    </citation>
    <scope>NUCLEOTIDE SEQUENCE</scope>
    <source>
        <strain evidence="12">0.14</strain>
    </source>
</reference>
<dbReference type="SUPFAM" id="SSF103473">
    <property type="entry name" value="MFS general substrate transporter"/>
    <property type="match status" value="1"/>
</dbReference>
<sequence length="405" mass="43399">MNRTVMMALVIIFLDAMGIGIIMPVLPALLREFVGKANVAENYGVLLALYAMMQVIFAPLLGRWSDRIGRRPVLLLSLLGATLDYALMATASVVWVLYLGRLIAGITGATGAVAASTIADVTPEESRTHWFGMMGACFGGGMIAGPVIGGFAGQLSVQAPFMFAAAINGLAFLVSLFILHETHNANQVSDELKNETINETTSSIREMISPLSGLLVVFFIIQLIGQIPATLWVLFGEERFAWDGVMVGVSLAVFGLTHALFQGLAAGFIAKHLGERKAIAVGILADGCGLFLLAVITQSWMVWPVLLLLACGGITLPALQGIISVRVGQVAQGQLQGVLTSLTHLTGVIGPLVFAFLYSATRETWNGWVWIIGCGLYVVALIILRFFHPGRVIHPINKSDVQQRI</sequence>
<evidence type="ECO:0000256" key="3">
    <source>
        <dbReference type="ARBA" id="ARBA00004236"/>
    </source>
</evidence>
<evidence type="ECO:0000256" key="4">
    <source>
        <dbReference type="ARBA" id="ARBA00007520"/>
    </source>
</evidence>
<evidence type="ECO:0000256" key="1">
    <source>
        <dbReference type="ARBA" id="ARBA00003279"/>
    </source>
</evidence>
<reference evidence="11 15" key="2">
    <citation type="submission" date="2018-11" db="EMBL/GenBank/DDBJ databases">
        <title>Complete genome sequence of multidrug-resistant Aeromonas veronii strain MS-18-37.</title>
        <authorList>
            <person name="Abdelhamed H."/>
            <person name="Lawrence M."/>
            <person name="Waldbieser G."/>
        </authorList>
    </citation>
    <scope>NUCLEOTIDE SEQUENCE [LARGE SCALE GENOMIC DNA]</scope>
    <source>
        <strain evidence="11 15">MS-18-37</strain>
    </source>
</reference>
<keyword evidence="6 8" id="KW-1133">Transmembrane helix</keyword>
<dbReference type="GO" id="GO:0022857">
    <property type="term" value="F:transmembrane transporter activity"/>
    <property type="evidence" value="ECO:0007669"/>
    <property type="project" value="InterPro"/>
</dbReference>
<evidence type="ECO:0000256" key="5">
    <source>
        <dbReference type="ARBA" id="ARBA00022692"/>
    </source>
</evidence>
<evidence type="ECO:0000313" key="16">
    <source>
        <dbReference type="Proteomes" id="UP000309618"/>
    </source>
</evidence>
<dbReference type="NCBIfam" id="NF012174">
    <property type="entry name" value="tet_MFS_A_B_C_D"/>
    <property type="match status" value="1"/>
</dbReference>